<sequence>MPINNMSKVTLSRERYTIGVICALFEEKAAMVMMLDEKHEPLEQKSGDNNSYTLGKIGQHNVVIACLPGGHQGKAAAATVAVHMMHSFPIKFGLMVGIGGGVPSRTLDIRLGDVVVSIPEGTHGGVVQYDLGKLELDGLHRKGHLDKPPKALLSAITSLREKHVWMEPELPQHLTAILSNHRMAKRFGFQGAQHDRLFESNVFHPRTKNDCDNCVSTLSIVQRADREDDTPQVFYGTILSGDMVIKNGQERDRIAADEKAICFEMEAAGLMNDFPCLVIRGISDYSDSHKNDRWQPYAAATAAAYAKELLITLSKQEVDELDPAEKHHVPFSLKGVPNIDHFVQRSSDMQELERFFFPQQSHDTRRKIFVVHGLGGIGKTQLSIEFVRQYQTKYSAVFWLDGSSKDALQNSFLDIVTRLPAGEVTPSLAHAAKQASPDMKLIVRGVQNWLSLPSNHRWLVVIDNVDRDYTTKGTDPLAYELKEYLPAADHGNVLVTSRLSTLVAARNSHRLTRVDHDQSRAILEAAGGEYISAQDESAADTLLKKLSGLPIALTQAGSYIRQTGQLMEKQDEYCLQEDSERSVLTTWKISYEQVRSQSEEASNLLKLWSFLYADDLWYDLVACSKALASHVVVPKWLLLLAENKLEFNRAMGLLIKYSLVESKMETRSYAMHSVLHSWCLHVAQHDSEKGDFRRLASCVVGQAMPPLEMDDFWILLRRLLPHAQTIMRFVEDEKNAKLSIDEYDAFAQLAYSFRVQNRYAEAEKMYERALAGKEVVLGPDHTSTLDTIFNSGIAYLTQGRLAAAEGMLRRALVEQERASGPEHISTLATVRGLGNVYQAQGRLAEAEPMFERALVGYEKAHGSEHQDTVQAGDLLRQVRHLLNPS</sequence>
<dbReference type="Pfam" id="PF13374">
    <property type="entry name" value="TPR_10"/>
    <property type="match status" value="1"/>
</dbReference>
<dbReference type="PANTHER" id="PTHR46082:SF6">
    <property type="entry name" value="AAA+ ATPASE DOMAIN-CONTAINING PROTEIN-RELATED"/>
    <property type="match status" value="1"/>
</dbReference>
<dbReference type="InterPro" id="IPR002182">
    <property type="entry name" value="NB-ARC"/>
</dbReference>
<name>A0A4S8ZWY0_AURPU</name>
<dbReference type="EMBL" id="QZAO01000303">
    <property type="protein sequence ID" value="THW70990.1"/>
    <property type="molecule type" value="Genomic_DNA"/>
</dbReference>
<dbReference type="InterPro" id="IPR053137">
    <property type="entry name" value="NLR-like"/>
</dbReference>
<reference evidence="2 3" key="1">
    <citation type="submission" date="2018-10" db="EMBL/GenBank/DDBJ databases">
        <title>Fifty Aureobasidium pullulans genomes reveal a recombining polyextremotolerant generalist.</title>
        <authorList>
            <person name="Gostincar C."/>
            <person name="Turk M."/>
            <person name="Zajc J."/>
            <person name="Gunde-Cimerman N."/>
        </authorList>
    </citation>
    <scope>NUCLEOTIDE SEQUENCE [LARGE SCALE GENOMIC DNA]</scope>
    <source>
        <strain evidence="2 3">EXF-10659</strain>
    </source>
</reference>
<feature type="domain" description="NB-ARC" evidence="1">
    <location>
        <begin position="366"/>
        <end position="524"/>
    </location>
</feature>
<dbReference type="GO" id="GO:0043531">
    <property type="term" value="F:ADP binding"/>
    <property type="evidence" value="ECO:0007669"/>
    <property type="project" value="InterPro"/>
</dbReference>
<dbReference type="SUPFAM" id="SSF53167">
    <property type="entry name" value="Purine and uridine phosphorylases"/>
    <property type="match status" value="1"/>
</dbReference>
<organism evidence="2 3">
    <name type="scientific">Aureobasidium pullulans</name>
    <name type="common">Black yeast</name>
    <name type="synonym">Pullularia pullulans</name>
    <dbReference type="NCBI Taxonomy" id="5580"/>
    <lineage>
        <taxon>Eukaryota</taxon>
        <taxon>Fungi</taxon>
        <taxon>Dikarya</taxon>
        <taxon>Ascomycota</taxon>
        <taxon>Pezizomycotina</taxon>
        <taxon>Dothideomycetes</taxon>
        <taxon>Dothideomycetidae</taxon>
        <taxon>Dothideales</taxon>
        <taxon>Saccotheciaceae</taxon>
        <taxon>Aureobasidium</taxon>
    </lineage>
</organism>
<dbReference type="Proteomes" id="UP000308802">
    <property type="component" value="Unassembled WGS sequence"/>
</dbReference>
<dbReference type="Pfam" id="PF00931">
    <property type="entry name" value="NB-ARC"/>
    <property type="match status" value="1"/>
</dbReference>
<evidence type="ECO:0000259" key="1">
    <source>
        <dbReference type="Pfam" id="PF00931"/>
    </source>
</evidence>
<dbReference type="Pfam" id="PF13424">
    <property type="entry name" value="TPR_12"/>
    <property type="match status" value="1"/>
</dbReference>
<proteinExistence type="predicted"/>
<comment type="caution">
    <text evidence="2">The sequence shown here is derived from an EMBL/GenBank/DDBJ whole genome shotgun (WGS) entry which is preliminary data.</text>
</comment>
<dbReference type="SMART" id="SM00028">
    <property type="entry name" value="TPR"/>
    <property type="match status" value="3"/>
</dbReference>
<protein>
    <submittedName>
        <fullName evidence="2">Purine and uridine phosphorylase</fullName>
    </submittedName>
</protein>
<dbReference type="AlphaFoldDB" id="A0A4S8ZWY0"/>
<dbReference type="InterPro" id="IPR027417">
    <property type="entry name" value="P-loop_NTPase"/>
</dbReference>
<dbReference type="Gene3D" id="3.40.50.300">
    <property type="entry name" value="P-loop containing nucleotide triphosphate hydrolases"/>
    <property type="match status" value="1"/>
</dbReference>
<dbReference type="Gene3D" id="3.40.50.1580">
    <property type="entry name" value="Nucleoside phosphorylase domain"/>
    <property type="match status" value="1"/>
</dbReference>
<dbReference type="InterPro" id="IPR035994">
    <property type="entry name" value="Nucleoside_phosphorylase_sf"/>
</dbReference>
<dbReference type="SUPFAM" id="SSF48452">
    <property type="entry name" value="TPR-like"/>
    <property type="match status" value="1"/>
</dbReference>
<dbReference type="InterPro" id="IPR011990">
    <property type="entry name" value="TPR-like_helical_dom_sf"/>
</dbReference>
<dbReference type="PRINTS" id="PR00364">
    <property type="entry name" value="DISEASERSIST"/>
</dbReference>
<gene>
    <name evidence="2" type="ORF">D6D19_07502</name>
</gene>
<dbReference type="SUPFAM" id="SSF52540">
    <property type="entry name" value="P-loop containing nucleoside triphosphate hydrolases"/>
    <property type="match status" value="1"/>
</dbReference>
<accession>A0A4S8ZWY0</accession>
<dbReference type="Gene3D" id="1.25.40.10">
    <property type="entry name" value="Tetratricopeptide repeat domain"/>
    <property type="match status" value="1"/>
</dbReference>
<dbReference type="PANTHER" id="PTHR46082">
    <property type="entry name" value="ATP/GTP-BINDING PROTEIN-RELATED"/>
    <property type="match status" value="1"/>
</dbReference>
<dbReference type="InterPro" id="IPR019734">
    <property type="entry name" value="TPR_rpt"/>
</dbReference>
<dbReference type="GO" id="GO:0009116">
    <property type="term" value="P:nucleoside metabolic process"/>
    <property type="evidence" value="ECO:0007669"/>
    <property type="project" value="InterPro"/>
</dbReference>
<dbReference type="CDD" id="cd09008">
    <property type="entry name" value="MTAN"/>
    <property type="match status" value="1"/>
</dbReference>
<dbReference type="GO" id="GO:0003824">
    <property type="term" value="F:catalytic activity"/>
    <property type="evidence" value="ECO:0007669"/>
    <property type="project" value="InterPro"/>
</dbReference>
<evidence type="ECO:0000313" key="3">
    <source>
        <dbReference type="Proteomes" id="UP000308802"/>
    </source>
</evidence>
<evidence type="ECO:0000313" key="2">
    <source>
        <dbReference type="EMBL" id="THW70990.1"/>
    </source>
</evidence>